<dbReference type="GO" id="GO:0004077">
    <property type="term" value="F:biotin--[biotin carboxyl-carrier protein] ligase activity"/>
    <property type="evidence" value="ECO:0007669"/>
    <property type="project" value="UniProtKB-EC"/>
</dbReference>
<comment type="caution">
    <text evidence="3">The sequence shown here is derived from an EMBL/GenBank/DDBJ whole genome shotgun (WGS) entry which is preliminary data.</text>
</comment>
<keyword evidence="1 3" id="KW-0436">Ligase</keyword>
<dbReference type="EC" id="6.3.4.15" evidence="3"/>
<dbReference type="PANTHER" id="PTHR12835">
    <property type="entry name" value="BIOTIN PROTEIN LIGASE"/>
    <property type="match status" value="1"/>
</dbReference>
<evidence type="ECO:0000259" key="2">
    <source>
        <dbReference type="PROSITE" id="PS51733"/>
    </source>
</evidence>
<protein>
    <submittedName>
        <fullName evidence="3">Biotin--[acetyl-CoA-carboxylase] ligase</fullName>
        <ecNumber evidence="3">6.3.4.15</ecNumber>
    </submittedName>
</protein>
<dbReference type="EMBL" id="QRNO01000010">
    <property type="protein sequence ID" value="RHK51970.1"/>
    <property type="molecule type" value="Genomic_DNA"/>
</dbReference>
<accession>A0A415GPT5</accession>
<proteinExistence type="predicted"/>
<gene>
    <name evidence="3" type="ORF">DW060_03490</name>
</gene>
<name>A0A415GPT5_9BACT</name>
<dbReference type="AlphaFoldDB" id="A0A415GPT5"/>
<dbReference type="Proteomes" id="UP000286598">
    <property type="component" value="Unassembled WGS sequence"/>
</dbReference>
<organism evidence="3 4">
    <name type="scientific">Leyella stercorea</name>
    <dbReference type="NCBI Taxonomy" id="363265"/>
    <lineage>
        <taxon>Bacteria</taxon>
        <taxon>Pseudomonadati</taxon>
        <taxon>Bacteroidota</taxon>
        <taxon>Bacteroidia</taxon>
        <taxon>Bacteroidales</taxon>
        <taxon>Prevotellaceae</taxon>
        <taxon>Leyella</taxon>
    </lineage>
</organism>
<dbReference type="InterPro" id="IPR004143">
    <property type="entry name" value="BPL_LPL_catalytic"/>
</dbReference>
<reference evidence="3 4" key="1">
    <citation type="submission" date="2018-08" db="EMBL/GenBank/DDBJ databases">
        <title>A genome reference for cultivated species of the human gut microbiota.</title>
        <authorList>
            <person name="Zou Y."/>
            <person name="Xue W."/>
            <person name="Luo G."/>
        </authorList>
    </citation>
    <scope>NUCLEOTIDE SEQUENCE [LARGE SCALE GENOMIC DNA]</scope>
    <source>
        <strain evidence="3 4">AF42-9</strain>
    </source>
</reference>
<dbReference type="GO" id="GO:0005737">
    <property type="term" value="C:cytoplasm"/>
    <property type="evidence" value="ECO:0007669"/>
    <property type="project" value="TreeGrafter"/>
</dbReference>
<evidence type="ECO:0000313" key="3">
    <source>
        <dbReference type="EMBL" id="RHK51970.1"/>
    </source>
</evidence>
<dbReference type="SUPFAM" id="SSF55681">
    <property type="entry name" value="Class II aaRS and biotin synthetases"/>
    <property type="match status" value="1"/>
</dbReference>
<dbReference type="InterPro" id="IPR004408">
    <property type="entry name" value="Biotin_CoA_COase_ligase"/>
</dbReference>
<dbReference type="NCBIfam" id="TIGR00121">
    <property type="entry name" value="birA_ligase"/>
    <property type="match status" value="1"/>
</dbReference>
<dbReference type="CDD" id="cd16442">
    <property type="entry name" value="BPL"/>
    <property type="match status" value="1"/>
</dbReference>
<dbReference type="PANTHER" id="PTHR12835:SF5">
    <property type="entry name" value="BIOTIN--PROTEIN LIGASE"/>
    <property type="match status" value="1"/>
</dbReference>
<evidence type="ECO:0000256" key="1">
    <source>
        <dbReference type="ARBA" id="ARBA00022598"/>
    </source>
</evidence>
<feature type="domain" description="BPL/LPL catalytic" evidence="2">
    <location>
        <begin position="1"/>
        <end position="176"/>
    </location>
</feature>
<dbReference type="Gene3D" id="3.30.930.10">
    <property type="entry name" value="Bira Bifunctional Protein, Domain 2"/>
    <property type="match status" value="1"/>
</dbReference>
<keyword evidence="4" id="KW-1185">Reference proteome</keyword>
<dbReference type="Pfam" id="PF03099">
    <property type="entry name" value="BPL_LplA_LipB"/>
    <property type="match status" value="1"/>
</dbReference>
<evidence type="ECO:0000313" key="4">
    <source>
        <dbReference type="Proteomes" id="UP000286598"/>
    </source>
</evidence>
<dbReference type="PROSITE" id="PS51733">
    <property type="entry name" value="BPL_LPL_CATALYTIC"/>
    <property type="match status" value="1"/>
</dbReference>
<dbReference type="InterPro" id="IPR045864">
    <property type="entry name" value="aa-tRNA-synth_II/BPL/LPL"/>
</dbReference>
<dbReference type="OrthoDB" id="9807064at2"/>
<sequence>MKILKLTETTSTNDVLLAHPAPSPEEMVVAVAEYQTAGRGQAGNSWESERGKNLLFSILTCPQNIAVADQYVLSMAGALALKAALDQYTDHITLKWPNDIYWRDRKISGTLIETTVKGKRIDRCVYGIGLNVNQQVFRSNAPNPISLYNIIGVETPLNEVLDAVLLSFNEYYQRAIEGDISGIIHEYNAALFRREGLHAYEDCATHEHFEARISRVAPNGCLHLTDANGQERTYWMKEVRFIL</sequence>